<dbReference type="OrthoDB" id="6695570at2"/>
<dbReference type="Pfam" id="PF08929">
    <property type="entry name" value="PoNi_C"/>
    <property type="match status" value="1"/>
</dbReference>
<evidence type="ECO:0000313" key="4">
    <source>
        <dbReference type="Proteomes" id="UP000183018"/>
    </source>
</evidence>
<dbReference type="Proteomes" id="UP000183018">
    <property type="component" value="Unassembled WGS sequence"/>
</dbReference>
<dbReference type="InterPro" id="IPR015024">
    <property type="entry name" value="PoNi_N"/>
</dbReference>
<dbReference type="AlphaFoldDB" id="A0A1I3M0A3"/>
<organism evidence="3 4">
    <name type="scientific">Phytopseudomonas argentinensis</name>
    <dbReference type="NCBI Taxonomy" id="289370"/>
    <lineage>
        <taxon>Bacteria</taxon>
        <taxon>Pseudomonadati</taxon>
        <taxon>Pseudomonadota</taxon>
        <taxon>Gammaproteobacteria</taxon>
        <taxon>Pseudomonadales</taxon>
        <taxon>Pseudomonadaceae</taxon>
        <taxon>Phytopseudomonas</taxon>
    </lineage>
</organism>
<feature type="domain" description="PoNi C-terminal" evidence="2">
    <location>
        <begin position="141"/>
        <end position="247"/>
    </location>
</feature>
<name>A0A1I3M0A3_9GAMM</name>
<protein>
    <submittedName>
        <fullName evidence="3">Uncharacterized protein</fullName>
    </submittedName>
</protein>
<sequence length="251" mass="28852">MQRDTLKNEEYFNKWISYDRERMRQKQDRLDSGGIPLPYGKVTAAADLWNKALGVTVMGYSRGDKIADLASDVSNLLVMREQLQAMCNALPEDQQQKRFQFEKLSFDNYLDFLWWLSLAFCTGMEAAYIERALALIDNANQDALLDRIAVKLGDSQRNLSNDLLFPKQYDLLLRALDAAPKEQPGLIKKFLDGWYKGNKSLAAWYDTHKGEDTGYVGYWCFEAALVVKLFGIEDSSFRTHKHYPADLVHLD</sequence>
<dbReference type="RefSeq" id="WP_074885923.1">
    <property type="nucleotide sequence ID" value="NZ_FORC01000003.1"/>
</dbReference>
<dbReference type="InterPro" id="IPR028983">
    <property type="entry name" value="PA2201-like_C"/>
</dbReference>
<dbReference type="InterPro" id="IPR015025">
    <property type="entry name" value="PoNi_C"/>
</dbReference>
<evidence type="ECO:0000259" key="2">
    <source>
        <dbReference type="Pfam" id="PF08929"/>
    </source>
</evidence>
<proteinExistence type="predicted"/>
<accession>A0A1I3M0A3</accession>
<reference evidence="4" key="1">
    <citation type="submission" date="2016-10" db="EMBL/GenBank/DDBJ databases">
        <authorList>
            <person name="Varghese N."/>
            <person name="Submissions S."/>
        </authorList>
    </citation>
    <scope>NUCLEOTIDE SEQUENCE [LARGE SCALE GENOMIC DNA]</scope>
    <source>
        <strain evidence="4">LMG 22563</strain>
    </source>
</reference>
<feature type="domain" description="PoNi N-terminal" evidence="1">
    <location>
        <begin position="3"/>
        <end position="130"/>
    </location>
</feature>
<dbReference type="Gene3D" id="1.10.3920.10">
    <property type="entry name" value="PA2201 C-terminal domain-like"/>
    <property type="match status" value="1"/>
</dbReference>
<keyword evidence="4" id="KW-1185">Reference proteome</keyword>
<dbReference type="Pfam" id="PF08928">
    <property type="entry name" value="PoNi_N"/>
    <property type="match status" value="1"/>
</dbReference>
<evidence type="ECO:0000259" key="1">
    <source>
        <dbReference type="Pfam" id="PF08928"/>
    </source>
</evidence>
<evidence type="ECO:0000313" key="3">
    <source>
        <dbReference type="EMBL" id="SFI90491.1"/>
    </source>
</evidence>
<gene>
    <name evidence="3" type="ORF">SAMN05216602_3160</name>
</gene>
<dbReference type="SUPFAM" id="SSF140731">
    <property type="entry name" value="PA2201 C-terminal domain-like"/>
    <property type="match status" value="1"/>
</dbReference>
<dbReference type="EMBL" id="FORC01000003">
    <property type="protein sequence ID" value="SFI90491.1"/>
    <property type="molecule type" value="Genomic_DNA"/>
</dbReference>
<dbReference type="STRING" id="289370.SAMN05216602_3160"/>